<reference evidence="1 2" key="1">
    <citation type="submission" date="2018-08" db="EMBL/GenBank/DDBJ databases">
        <title>A genome reference for cultivated species of the human gut microbiota.</title>
        <authorList>
            <person name="Zou Y."/>
            <person name="Xue W."/>
            <person name="Luo G."/>
        </authorList>
    </citation>
    <scope>NUCLEOTIDE SEQUENCE [LARGE SCALE GENOMIC DNA]</scope>
    <source>
        <strain evidence="1 2">AM25-1</strain>
    </source>
</reference>
<evidence type="ECO:0008006" key="3">
    <source>
        <dbReference type="Google" id="ProtNLM"/>
    </source>
</evidence>
<dbReference type="EMBL" id="QRHL01000008">
    <property type="protein sequence ID" value="RHF72517.1"/>
    <property type="molecule type" value="Genomic_DNA"/>
</dbReference>
<accession>A0A414PV93</accession>
<name>A0A414PV93_FUSMR</name>
<gene>
    <name evidence="1" type="ORF">DW663_06575</name>
</gene>
<dbReference type="AlphaFoldDB" id="A0A414PV93"/>
<sequence length="237" mass="26900">MKILLFILLSFYSFAFEFSPMGFDKRLDTGEGYGEFQYTNSTLDVQRYKISILDNGKENNISQYVSVYPKILTVKPKSVGVIKIYVQTPPTLKKGLYGFILRSEGVPVPFLQKRESGKLTPAVSMKTAVNLEMQAYVGEVGNEFEISNEKIVTKETKDRKNKKYYTAKLKNKNGRGYELGVCFLDSVGSIISVIPKGRLGNNGELTLEEEIPKLAEYISFYDYNNQVFVCQKIKIIN</sequence>
<evidence type="ECO:0000313" key="1">
    <source>
        <dbReference type="EMBL" id="RHF72517.1"/>
    </source>
</evidence>
<evidence type="ECO:0000313" key="2">
    <source>
        <dbReference type="Proteomes" id="UP000284676"/>
    </source>
</evidence>
<dbReference type="RefSeq" id="WP_118234342.1">
    <property type="nucleotide sequence ID" value="NZ_QRHL01000008.1"/>
</dbReference>
<comment type="caution">
    <text evidence="1">The sequence shown here is derived from an EMBL/GenBank/DDBJ whole genome shotgun (WGS) entry which is preliminary data.</text>
</comment>
<organism evidence="1 2">
    <name type="scientific">Fusobacterium mortiferum</name>
    <dbReference type="NCBI Taxonomy" id="850"/>
    <lineage>
        <taxon>Bacteria</taxon>
        <taxon>Fusobacteriati</taxon>
        <taxon>Fusobacteriota</taxon>
        <taxon>Fusobacteriia</taxon>
        <taxon>Fusobacteriales</taxon>
        <taxon>Fusobacteriaceae</taxon>
        <taxon>Fusobacterium</taxon>
    </lineage>
</organism>
<proteinExistence type="predicted"/>
<dbReference type="Proteomes" id="UP000284676">
    <property type="component" value="Unassembled WGS sequence"/>
</dbReference>
<protein>
    <recommendedName>
        <fullName evidence="3">Molecular chaperone</fullName>
    </recommendedName>
</protein>